<dbReference type="Proteomes" id="UP001465976">
    <property type="component" value="Unassembled WGS sequence"/>
</dbReference>
<organism evidence="2 3">
    <name type="scientific">Marasmius crinis-equi</name>
    <dbReference type="NCBI Taxonomy" id="585013"/>
    <lineage>
        <taxon>Eukaryota</taxon>
        <taxon>Fungi</taxon>
        <taxon>Dikarya</taxon>
        <taxon>Basidiomycota</taxon>
        <taxon>Agaricomycotina</taxon>
        <taxon>Agaricomycetes</taxon>
        <taxon>Agaricomycetidae</taxon>
        <taxon>Agaricales</taxon>
        <taxon>Marasmiineae</taxon>
        <taxon>Marasmiaceae</taxon>
        <taxon>Marasmius</taxon>
    </lineage>
</organism>
<feature type="compositionally biased region" description="Basic and acidic residues" evidence="1">
    <location>
        <begin position="27"/>
        <end position="56"/>
    </location>
</feature>
<accession>A0ABR3FIK3</accession>
<evidence type="ECO:0000256" key="1">
    <source>
        <dbReference type="SAM" id="MobiDB-lite"/>
    </source>
</evidence>
<proteinExistence type="predicted"/>
<dbReference type="EMBL" id="JBAHYK010000335">
    <property type="protein sequence ID" value="KAL0575111.1"/>
    <property type="molecule type" value="Genomic_DNA"/>
</dbReference>
<evidence type="ECO:0000313" key="3">
    <source>
        <dbReference type="Proteomes" id="UP001465976"/>
    </source>
</evidence>
<name>A0ABR3FIK3_9AGAR</name>
<keyword evidence="3" id="KW-1185">Reference proteome</keyword>
<evidence type="ECO:0000313" key="2">
    <source>
        <dbReference type="EMBL" id="KAL0575111.1"/>
    </source>
</evidence>
<gene>
    <name evidence="2" type="ORF">V5O48_006861</name>
</gene>
<protein>
    <submittedName>
        <fullName evidence="2">Uncharacterized protein</fullName>
    </submittedName>
</protein>
<comment type="caution">
    <text evidence="2">The sequence shown here is derived from an EMBL/GenBank/DDBJ whole genome shotgun (WGS) entry which is preliminary data.</text>
</comment>
<feature type="region of interest" description="Disordered" evidence="1">
    <location>
        <begin position="1"/>
        <end position="109"/>
    </location>
</feature>
<sequence length="250" mass="29052">MPRAKLYFTREERQSAARKASATYYQKHKDTIQRKRKEIRDSKKKEDALEENETRYKGGKRQPQSSKPRKKESKDVSSASETGEKNDKRSGKQNSTMGNRGLGPTPLARTPQAIGEKWLEYAMKLHRKVQAYYGPEGSHKKFCDVVVKTYMSDYHRMMANSLDRVVDHHNAFEKFVSRFQKYEGHILNSVGAGEIYDKVVDMKQNAFLTVSALSDIYCEATLGFHHLVLHHELRRFSWQRKTRKQSESCV</sequence>
<reference evidence="2 3" key="1">
    <citation type="submission" date="2024-02" db="EMBL/GenBank/DDBJ databases">
        <title>A draft genome for the cacao thread blight pathogen Marasmius crinis-equi.</title>
        <authorList>
            <person name="Cohen S.P."/>
            <person name="Baruah I.K."/>
            <person name="Amoako-Attah I."/>
            <person name="Bukari Y."/>
            <person name="Meinhardt L.W."/>
            <person name="Bailey B.A."/>
        </authorList>
    </citation>
    <scope>NUCLEOTIDE SEQUENCE [LARGE SCALE GENOMIC DNA]</scope>
    <source>
        <strain evidence="2 3">GH-76</strain>
    </source>
</reference>